<feature type="binding site" evidence="13">
    <location>
        <position position="251"/>
    </location>
    <ligand>
        <name>Zn(2+)</name>
        <dbReference type="ChEBI" id="CHEBI:29105"/>
        <label>1</label>
    </ligand>
</feature>
<dbReference type="InterPro" id="IPR011160">
    <property type="entry name" value="Sphingomy_PDE"/>
</dbReference>
<keyword evidence="8 14" id="KW-1015">Disulfide bond</keyword>
<comment type="subcellular location">
    <subcellularLocation>
        <location evidence="1">Secreted</location>
    </subcellularLocation>
</comment>
<evidence type="ECO:0000259" key="16">
    <source>
        <dbReference type="PROSITE" id="PS50015"/>
    </source>
</evidence>
<feature type="disulfide bond" evidence="14">
    <location>
        <begin position="564"/>
        <end position="568"/>
    </location>
</feature>
<keyword evidence="4 13" id="KW-0479">Metal-binding</keyword>
<dbReference type="PANTHER" id="PTHR10340">
    <property type="entry name" value="SPHINGOMYELIN PHOSPHODIESTERASE"/>
    <property type="match status" value="1"/>
</dbReference>
<dbReference type="SUPFAM" id="SSF47862">
    <property type="entry name" value="Saposin"/>
    <property type="match status" value="1"/>
</dbReference>
<keyword evidence="6 12" id="KW-0378">Hydrolase</keyword>
<evidence type="ECO:0000256" key="13">
    <source>
        <dbReference type="PIRSR" id="PIRSR000948-1"/>
    </source>
</evidence>
<evidence type="ECO:0000256" key="3">
    <source>
        <dbReference type="ARBA" id="ARBA00022525"/>
    </source>
</evidence>
<feature type="domain" description="Saposin B-type" evidence="16">
    <location>
        <begin position="48"/>
        <end position="131"/>
    </location>
</feature>
<dbReference type="GO" id="GO:0016798">
    <property type="term" value="F:hydrolase activity, acting on glycosyl bonds"/>
    <property type="evidence" value="ECO:0007669"/>
    <property type="project" value="UniProtKB-KW"/>
</dbReference>
<dbReference type="SMART" id="SM00741">
    <property type="entry name" value="SapB"/>
    <property type="match status" value="1"/>
</dbReference>
<comment type="similarity">
    <text evidence="2 12">Belongs to the acid sphingomyelinase family.</text>
</comment>
<keyword evidence="9" id="KW-0325">Glycoprotein</keyword>
<evidence type="ECO:0000256" key="4">
    <source>
        <dbReference type="ARBA" id="ARBA00022723"/>
    </source>
</evidence>
<feature type="binding site" evidence="13">
    <location>
        <position position="171"/>
    </location>
    <ligand>
        <name>Zn(2+)</name>
        <dbReference type="ChEBI" id="CHEBI:29105"/>
        <label>1</label>
    </ligand>
</feature>
<dbReference type="GO" id="GO:0006685">
    <property type="term" value="P:sphingomyelin catabolic process"/>
    <property type="evidence" value="ECO:0007669"/>
    <property type="project" value="UniProtKB-UniRule"/>
</dbReference>
<feature type="disulfide bond" evidence="14">
    <location>
        <begin position="184"/>
        <end position="196"/>
    </location>
</feature>
<feature type="binding site" evidence="13">
    <location>
        <position position="291"/>
    </location>
    <ligand>
        <name>Zn(2+)</name>
        <dbReference type="ChEBI" id="CHEBI:29105"/>
        <label>2</label>
    </ligand>
</feature>
<dbReference type="SUPFAM" id="SSF56300">
    <property type="entry name" value="Metallo-dependent phosphatases"/>
    <property type="match status" value="1"/>
</dbReference>
<keyword evidence="7 13" id="KW-0862">Zinc</keyword>
<dbReference type="Gene3D" id="1.10.225.10">
    <property type="entry name" value="Saposin-like"/>
    <property type="match status" value="1"/>
</dbReference>
<dbReference type="WBParaSite" id="PSAMB.scaffold891size39245.g9641.t1">
    <property type="protein sequence ID" value="PSAMB.scaffold891size39245.g9641.t1"/>
    <property type="gene ID" value="PSAMB.scaffold891size39245.g9641"/>
</dbReference>
<proteinExistence type="inferred from homology"/>
<sequence length="591" mass="67108">MRQLSILPAVVALFLVFASVTNSTPVNRISPAFDLDKLLVSNRKEAAKSTLCTACKIIVSGLKFLIDQQAPEEVLIDYFSKTCKALEIEQDHVCDSLPQKFGKEVFYVVEHGMFTSDEICGALMSDCGDFVNPLEENWTIPIPGGKPPVKPWPTSVQPKSTLRVLHLSDIHIDRQYAVGSEADCGEDTYFNLYELCCRNYPPTKEAKPIKQPAGRWGYAGKCDIPFELFENAMQHISATEKNLDYIIITGDMQAHDPWDYTQEKTVSNIANITATLLHYFPNTPIYQATGNHEGVPQDAFAPHTLPVYDEQGPGWLYDTFATNWGHWLPTTTLPQIHYRGSYSFNPYPGLKLISLNSIYCSRWNFYLYLNQTDPDSTLAWVIDELLASEKAGEKVHIFSHIPGGDPYCLKGWAQNYYEIVNRFENTIAGQFFGHSHNDQFEVYYENSDPNGRPTHFNWITPSITTQEYVQPSYRIYTIDGNYPGSSWTVLDAETYATNVTDANIKGTDPVWTLEYNTRQAFGMPDLSPASWNDLIKRFQTDDALFRKWLVYYNRDYYNIDTAPCDADCKRGFLCGFKSAKSYQGDHFCSGL</sequence>
<feature type="binding site" evidence="13">
    <location>
        <position position="436"/>
    </location>
    <ligand>
        <name>Zn(2+)</name>
        <dbReference type="ChEBI" id="CHEBI:29105"/>
        <label>1</label>
    </ligand>
</feature>
<dbReference type="AlphaFoldDB" id="A0A914XLT8"/>
<evidence type="ECO:0000313" key="17">
    <source>
        <dbReference type="Proteomes" id="UP000887566"/>
    </source>
</evidence>
<dbReference type="PIRSF" id="PIRSF000948">
    <property type="entry name" value="Sphingomy_PDE"/>
    <property type="match status" value="1"/>
</dbReference>
<feature type="disulfide bond" evidence="14">
    <location>
        <begin position="197"/>
        <end position="222"/>
    </location>
</feature>
<dbReference type="InterPro" id="IPR045473">
    <property type="entry name" value="ASM_C"/>
</dbReference>
<dbReference type="InterPro" id="IPR011001">
    <property type="entry name" value="Saposin-like"/>
</dbReference>
<feature type="binding site" evidence="13">
    <location>
        <position position="169"/>
    </location>
    <ligand>
        <name>Zn(2+)</name>
        <dbReference type="ChEBI" id="CHEBI:29105"/>
        <label>1</label>
    </ligand>
</feature>
<dbReference type="Proteomes" id="UP000887566">
    <property type="component" value="Unplaced"/>
</dbReference>
<evidence type="ECO:0000313" key="18">
    <source>
        <dbReference type="WBParaSite" id="PSAMB.scaffold891size39245.g9641.t1"/>
    </source>
</evidence>
<dbReference type="GO" id="GO:0005764">
    <property type="term" value="C:lysosome"/>
    <property type="evidence" value="ECO:0007669"/>
    <property type="project" value="TreeGrafter"/>
</dbReference>
<feature type="disulfide bond" evidence="14">
    <location>
        <begin position="52"/>
        <end position="127"/>
    </location>
</feature>
<evidence type="ECO:0000256" key="15">
    <source>
        <dbReference type="SAM" id="SignalP"/>
    </source>
</evidence>
<feature type="signal peptide" evidence="15">
    <location>
        <begin position="1"/>
        <end position="23"/>
    </location>
</feature>
<evidence type="ECO:0000256" key="7">
    <source>
        <dbReference type="ARBA" id="ARBA00022833"/>
    </source>
</evidence>
<feature type="binding site" evidence="13">
    <location>
        <position position="434"/>
    </location>
    <ligand>
        <name>Zn(2+)</name>
        <dbReference type="ChEBI" id="CHEBI:29105"/>
        <label>2</label>
    </ligand>
</feature>
<dbReference type="PANTHER" id="PTHR10340:SF54">
    <property type="entry name" value="SPHINGOMYELIN PHOSPHODIESTERASE 2"/>
    <property type="match status" value="1"/>
</dbReference>
<evidence type="ECO:0000256" key="5">
    <source>
        <dbReference type="ARBA" id="ARBA00022729"/>
    </source>
</evidence>
<feature type="disulfide bond" evidence="14">
    <location>
        <begin position="83"/>
        <end position="94"/>
    </location>
</feature>
<dbReference type="GO" id="GO:0016020">
    <property type="term" value="C:membrane"/>
    <property type="evidence" value="ECO:0007669"/>
    <property type="project" value="GOC"/>
</dbReference>
<feature type="binding site" evidence="13">
    <location>
        <position position="251"/>
    </location>
    <ligand>
        <name>Zn(2+)</name>
        <dbReference type="ChEBI" id="CHEBI:29105"/>
        <label>2</label>
    </ligand>
</feature>
<evidence type="ECO:0000256" key="12">
    <source>
        <dbReference type="PIRNR" id="PIRNR000948"/>
    </source>
</evidence>
<accession>A0A914XLT8</accession>
<dbReference type="GO" id="GO:0046872">
    <property type="term" value="F:metal ion binding"/>
    <property type="evidence" value="ECO:0007669"/>
    <property type="project" value="UniProtKB-KW"/>
</dbReference>
<dbReference type="Pfam" id="PF00149">
    <property type="entry name" value="Metallophos"/>
    <property type="match status" value="1"/>
</dbReference>
<evidence type="ECO:0000256" key="8">
    <source>
        <dbReference type="ARBA" id="ARBA00023157"/>
    </source>
</evidence>
<evidence type="ECO:0000256" key="11">
    <source>
        <dbReference type="ARBA" id="ARBA00047268"/>
    </source>
</evidence>
<dbReference type="InterPro" id="IPR041805">
    <property type="entry name" value="ASMase/PPN1_MPP"/>
</dbReference>
<dbReference type="CDD" id="cd00842">
    <property type="entry name" value="MPP_ASMase"/>
    <property type="match status" value="1"/>
</dbReference>
<dbReference type="GO" id="GO:0046513">
    <property type="term" value="P:ceramide biosynthetic process"/>
    <property type="evidence" value="ECO:0007669"/>
    <property type="project" value="TreeGrafter"/>
</dbReference>
<dbReference type="InterPro" id="IPR029052">
    <property type="entry name" value="Metallo-depent_PP-like"/>
</dbReference>
<feature type="chain" id="PRO_5037838716" description="Sphingomyelin phosphodiesterase" evidence="15">
    <location>
        <begin position="24"/>
        <end position="591"/>
    </location>
</feature>
<feature type="disulfide bond" evidence="14">
    <location>
        <begin position="360"/>
        <end position="408"/>
    </location>
</feature>
<evidence type="ECO:0000256" key="9">
    <source>
        <dbReference type="ARBA" id="ARBA00023180"/>
    </source>
</evidence>
<evidence type="ECO:0000256" key="1">
    <source>
        <dbReference type="ARBA" id="ARBA00004613"/>
    </source>
</evidence>
<dbReference type="InterPro" id="IPR008139">
    <property type="entry name" value="SaposinB_dom"/>
</dbReference>
<feature type="disulfide bond" evidence="14">
    <location>
        <begin position="55"/>
        <end position="120"/>
    </location>
</feature>
<evidence type="ECO:0000256" key="10">
    <source>
        <dbReference type="ARBA" id="ARBA00023295"/>
    </source>
</evidence>
<comment type="catalytic activity">
    <reaction evidence="11">
        <text>a sphingomyelin + H2O = phosphocholine + an N-acylsphing-4-enine + H(+)</text>
        <dbReference type="Rhea" id="RHEA:19253"/>
        <dbReference type="ChEBI" id="CHEBI:15377"/>
        <dbReference type="ChEBI" id="CHEBI:15378"/>
        <dbReference type="ChEBI" id="CHEBI:17636"/>
        <dbReference type="ChEBI" id="CHEBI:52639"/>
        <dbReference type="ChEBI" id="CHEBI:295975"/>
        <dbReference type="EC" id="3.1.4.12"/>
    </reaction>
    <physiologicalReaction direction="left-to-right" evidence="11">
        <dbReference type="Rhea" id="RHEA:19254"/>
    </physiologicalReaction>
</comment>
<evidence type="ECO:0000256" key="2">
    <source>
        <dbReference type="ARBA" id="ARBA00008234"/>
    </source>
</evidence>
<organism evidence="17 18">
    <name type="scientific">Plectus sambesii</name>
    <dbReference type="NCBI Taxonomy" id="2011161"/>
    <lineage>
        <taxon>Eukaryota</taxon>
        <taxon>Metazoa</taxon>
        <taxon>Ecdysozoa</taxon>
        <taxon>Nematoda</taxon>
        <taxon>Chromadorea</taxon>
        <taxon>Plectida</taxon>
        <taxon>Plectina</taxon>
        <taxon>Plectoidea</taxon>
        <taxon>Plectidae</taxon>
        <taxon>Plectus</taxon>
    </lineage>
</organism>
<comment type="function">
    <text evidence="12">Converts sphingomyelin to ceramide.</text>
</comment>
<reference evidence="18" key="1">
    <citation type="submission" date="2022-11" db="UniProtKB">
        <authorList>
            <consortium name="WormBaseParasite"/>
        </authorList>
    </citation>
    <scope>IDENTIFICATION</scope>
</reference>
<name>A0A914XLT8_9BILA</name>
<keyword evidence="10 12" id="KW-0326">Glycosidase</keyword>
<evidence type="ECO:0000256" key="6">
    <source>
        <dbReference type="ARBA" id="ARBA00022801"/>
    </source>
</evidence>
<feature type="binding site" evidence="13">
    <location>
        <position position="400"/>
    </location>
    <ligand>
        <name>Zn(2+)</name>
        <dbReference type="ChEBI" id="CHEBI:29105"/>
        <label>2</label>
    </ligand>
</feature>
<dbReference type="InterPro" id="IPR004843">
    <property type="entry name" value="Calcineurin-like_PHP"/>
</dbReference>
<comment type="cofactor">
    <cofactor evidence="13">
        <name>Zn(2+)</name>
        <dbReference type="ChEBI" id="CHEBI:29105"/>
    </cofactor>
    <text evidence="13">Binds 2 Zn(2+) ions per subunit.</text>
</comment>
<dbReference type="EC" id="3.1.4.12" evidence="12"/>
<protein>
    <recommendedName>
        <fullName evidence="12">Sphingomyelin phosphodiesterase</fullName>
        <ecNumber evidence="12">3.1.4.12</ecNumber>
    </recommendedName>
</protein>
<dbReference type="GO" id="GO:0061750">
    <property type="term" value="F:acid sphingomyelin phosphodiesterase activity"/>
    <property type="evidence" value="ECO:0007669"/>
    <property type="project" value="TreeGrafter"/>
</dbReference>
<dbReference type="GO" id="GO:0005615">
    <property type="term" value="C:extracellular space"/>
    <property type="evidence" value="ECO:0007669"/>
    <property type="project" value="TreeGrafter"/>
</dbReference>
<keyword evidence="3" id="KW-0964">Secreted</keyword>
<evidence type="ECO:0000256" key="14">
    <source>
        <dbReference type="PIRSR" id="PIRSR000948-2"/>
    </source>
</evidence>
<dbReference type="PROSITE" id="PS50015">
    <property type="entry name" value="SAP_B"/>
    <property type="match status" value="1"/>
</dbReference>
<keyword evidence="5 15" id="KW-0732">Signal</keyword>
<dbReference type="Gene3D" id="3.60.21.10">
    <property type="match status" value="1"/>
</dbReference>
<keyword evidence="17" id="KW-1185">Reference proteome</keyword>
<dbReference type="Pfam" id="PF19272">
    <property type="entry name" value="ASMase_C"/>
    <property type="match status" value="1"/>
</dbReference>